<reference evidence="4" key="2">
    <citation type="journal article" date="2020" name="Nat. Commun.">
        <title>Large-scale genome sequencing of mycorrhizal fungi provides insights into the early evolution of symbiotic traits.</title>
        <authorList>
            <person name="Miyauchi S."/>
            <person name="Kiss E."/>
            <person name="Kuo A."/>
            <person name="Drula E."/>
            <person name="Kohler A."/>
            <person name="Sanchez-Garcia M."/>
            <person name="Morin E."/>
            <person name="Andreopoulos B."/>
            <person name="Barry K.W."/>
            <person name="Bonito G."/>
            <person name="Buee M."/>
            <person name="Carver A."/>
            <person name="Chen C."/>
            <person name="Cichocki N."/>
            <person name="Clum A."/>
            <person name="Culley D."/>
            <person name="Crous P.W."/>
            <person name="Fauchery L."/>
            <person name="Girlanda M."/>
            <person name="Hayes R.D."/>
            <person name="Keri Z."/>
            <person name="LaButti K."/>
            <person name="Lipzen A."/>
            <person name="Lombard V."/>
            <person name="Magnuson J."/>
            <person name="Maillard F."/>
            <person name="Murat C."/>
            <person name="Nolan M."/>
            <person name="Ohm R.A."/>
            <person name="Pangilinan J."/>
            <person name="Pereira M.F."/>
            <person name="Perotto S."/>
            <person name="Peter M."/>
            <person name="Pfister S."/>
            <person name="Riley R."/>
            <person name="Sitrit Y."/>
            <person name="Stielow J.B."/>
            <person name="Szollosi G."/>
            <person name="Zifcakova L."/>
            <person name="Stursova M."/>
            <person name="Spatafora J.W."/>
            <person name="Tedersoo L."/>
            <person name="Vaario L.M."/>
            <person name="Yamada A."/>
            <person name="Yan M."/>
            <person name="Wang P."/>
            <person name="Xu J."/>
            <person name="Bruns T."/>
            <person name="Baldrian P."/>
            <person name="Vilgalys R."/>
            <person name="Dunand C."/>
            <person name="Henrissat B."/>
            <person name="Grigoriev I.V."/>
            <person name="Hibbett D."/>
            <person name="Nagy L.G."/>
            <person name="Martin F.M."/>
        </authorList>
    </citation>
    <scope>NUCLEOTIDE SEQUENCE</scope>
    <source>
        <strain evidence="4">BED1</strain>
    </source>
</reference>
<keyword evidence="2" id="KW-0472">Membrane</keyword>
<keyword evidence="2" id="KW-0812">Transmembrane</keyword>
<evidence type="ECO:0000256" key="1">
    <source>
        <dbReference type="SAM" id="MobiDB-lite"/>
    </source>
</evidence>
<feature type="signal peptide" evidence="3">
    <location>
        <begin position="1"/>
        <end position="19"/>
    </location>
</feature>
<evidence type="ECO:0000313" key="4">
    <source>
        <dbReference type="EMBL" id="KAF8423712.1"/>
    </source>
</evidence>
<dbReference type="PANTHER" id="PTHR39466">
    <property type="entry name" value="RGS DOMAIN-CONTAINING PROTEIN"/>
    <property type="match status" value="1"/>
</dbReference>
<comment type="caution">
    <text evidence="4">The sequence shown here is derived from an EMBL/GenBank/DDBJ whole genome shotgun (WGS) entry which is preliminary data.</text>
</comment>
<keyword evidence="2" id="KW-1133">Transmembrane helix</keyword>
<name>A0AAD4G849_BOLED</name>
<keyword evidence="3" id="KW-0732">Signal</keyword>
<feature type="region of interest" description="Disordered" evidence="1">
    <location>
        <begin position="454"/>
        <end position="526"/>
    </location>
</feature>
<feature type="compositionally biased region" description="Low complexity" evidence="1">
    <location>
        <begin position="516"/>
        <end position="526"/>
    </location>
</feature>
<feature type="region of interest" description="Disordered" evidence="1">
    <location>
        <begin position="358"/>
        <end position="380"/>
    </location>
</feature>
<feature type="transmembrane region" description="Helical" evidence="2">
    <location>
        <begin position="253"/>
        <end position="273"/>
    </location>
</feature>
<protein>
    <submittedName>
        <fullName evidence="4">Uncharacterized protein</fullName>
    </submittedName>
</protein>
<organism evidence="4 5">
    <name type="scientific">Boletus edulis BED1</name>
    <dbReference type="NCBI Taxonomy" id="1328754"/>
    <lineage>
        <taxon>Eukaryota</taxon>
        <taxon>Fungi</taxon>
        <taxon>Dikarya</taxon>
        <taxon>Basidiomycota</taxon>
        <taxon>Agaricomycotina</taxon>
        <taxon>Agaricomycetes</taxon>
        <taxon>Agaricomycetidae</taxon>
        <taxon>Boletales</taxon>
        <taxon>Boletineae</taxon>
        <taxon>Boletaceae</taxon>
        <taxon>Boletoideae</taxon>
        <taxon>Boletus</taxon>
    </lineage>
</organism>
<reference evidence="4" key="1">
    <citation type="submission" date="2019-10" db="EMBL/GenBank/DDBJ databases">
        <authorList>
            <consortium name="DOE Joint Genome Institute"/>
            <person name="Kuo A."/>
            <person name="Miyauchi S."/>
            <person name="Kiss E."/>
            <person name="Drula E."/>
            <person name="Kohler A."/>
            <person name="Sanchez-Garcia M."/>
            <person name="Andreopoulos B."/>
            <person name="Barry K.W."/>
            <person name="Bonito G."/>
            <person name="Buee M."/>
            <person name="Carver A."/>
            <person name="Chen C."/>
            <person name="Cichocki N."/>
            <person name="Clum A."/>
            <person name="Culley D."/>
            <person name="Crous P.W."/>
            <person name="Fauchery L."/>
            <person name="Girlanda M."/>
            <person name="Hayes R."/>
            <person name="Keri Z."/>
            <person name="LaButti K."/>
            <person name="Lipzen A."/>
            <person name="Lombard V."/>
            <person name="Magnuson J."/>
            <person name="Maillard F."/>
            <person name="Morin E."/>
            <person name="Murat C."/>
            <person name="Nolan M."/>
            <person name="Ohm R."/>
            <person name="Pangilinan J."/>
            <person name="Pereira M."/>
            <person name="Perotto S."/>
            <person name="Peter M."/>
            <person name="Riley R."/>
            <person name="Sitrit Y."/>
            <person name="Stielow B."/>
            <person name="Szollosi G."/>
            <person name="Zifcakova L."/>
            <person name="Stursova M."/>
            <person name="Spatafora J.W."/>
            <person name="Tedersoo L."/>
            <person name="Vaario L.-M."/>
            <person name="Yamada A."/>
            <person name="Yan M."/>
            <person name="Wang P."/>
            <person name="Xu J."/>
            <person name="Bruns T."/>
            <person name="Baldrian P."/>
            <person name="Vilgalys R."/>
            <person name="Henrissat B."/>
            <person name="Grigoriev I.V."/>
            <person name="Hibbett D."/>
            <person name="Nagy L.G."/>
            <person name="Martin F.M."/>
        </authorList>
    </citation>
    <scope>NUCLEOTIDE SEQUENCE</scope>
    <source>
        <strain evidence="4">BED1</strain>
    </source>
</reference>
<gene>
    <name evidence="4" type="ORF">L210DRAFT_3569510</name>
</gene>
<evidence type="ECO:0000256" key="2">
    <source>
        <dbReference type="SAM" id="Phobius"/>
    </source>
</evidence>
<feature type="transmembrane region" description="Helical" evidence="2">
    <location>
        <begin position="293"/>
        <end position="315"/>
    </location>
</feature>
<dbReference type="Proteomes" id="UP001194468">
    <property type="component" value="Unassembled WGS sequence"/>
</dbReference>
<feature type="compositionally biased region" description="Low complexity" evidence="1">
    <location>
        <begin position="368"/>
        <end position="380"/>
    </location>
</feature>
<evidence type="ECO:0000256" key="3">
    <source>
        <dbReference type="SAM" id="SignalP"/>
    </source>
</evidence>
<accession>A0AAD4G849</accession>
<dbReference type="InterPro" id="IPR036305">
    <property type="entry name" value="RGS_sf"/>
</dbReference>
<feature type="compositionally biased region" description="Polar residues" evidence="1">
    <location>
        <begin position="490"/>
        <end position="500"/>
    </location>
</feature>
<proteinExistence type="predicted"/>
<feature type="transmembrane region" description="Helical" evidence="2">
    <location>
        <begin position="681"/>
        <end position="704"/>
    </location>
</feature>
<dbReference type="PANTHER" id="PTHR39466:SF1">
    <property type="entry name" value="RGS DOMAIN-CONTAINING PROTEIN"/>
    <property type="match status" value="1"/>
</dbReference>
<dbReference type="InterPro" id="IPR044926">
    <property type="entry name" value="RGS_subdomain_2"/>
</dbReference>
<dbReference type="EMBL" id="WHUW01000113">
    <property type="protein sequence ID" value="KAF8423712.1"/>
    <property type="molecule type" value="Genomic_DNA"/>
</dbReference>
<dbReference type="Gene3D" id="1.10.167.10">
    <property type="entry name" value="Regulator of G-protein Signalling 4, domain 2"/>
    <property type="match status" value="1"/>
</dbReference>
<evidence type="ECO:0000313" key="5">
    <source>
        <dbReference type="Proteomes" id="UP001194468"/>
    </source>
</evidence>
<dbReference type="SUPFAM" id="SSF48097">
    <property type="entry name" value="Regulator of G-protein signaling, RGS"/>
    <property type="match status" value="1"/>
</dbReference>
<feature type="chain" id="PRO_5041933276" evidence="3">
    <location>
        <begin position="20"/>
        <end position="705"/>
    </location>
</feature>
<keyword evidence="5" id="KW-1185">Reference proteome</keyword>
<sequence length="705" mass="76599">MRWTAMKALLTFFVRSAVRHLGMVKWQTSFLGWTRIAVSLSPPTYCAFLIAPLPDGPASAYRLCNPPPAIGKVRSCGVTPVLDIRLDDVLARRHLPPIGLKDFEEYLLYVEHAPENLYFILWLEDYTMSLVNKKDKMASKSQRLNFSVPPTPDPSLAMFYLRAKQTFFTPNGEYELNIPSDVLAPFHCNPHPHALHTHPPHPGRSSLWHSQSVHPDPAVFAEVTSEARCMLNESLKRFIRAASTNVGSQRATCGIAGGCFFTFVTGILPLVLTTGRWNLGPHGYLIRLVALPGLWFGLTVLVASLQGICLMIYFFGDLRQLRKFELARPTISPPMPMPISSPLSPRYTYVRRQSLIPSRRAPPVPENSSTGASSTSSALDSPISFVAPPRTFAQLSDPSLARTSCESCESVVCPSAGCDEIDVSPAYFDDVPAPEGPATASCLYRPEHRLSPPSLTYLEPVHTRPDPRTGRLPTRTPAAGNPAVVDPCQATRTPRSSVKNPSEYGPTAGFISNRYTNSTTSLSETTRSLRSQRSACYFDFDALPPPNIRVCPRRDSTSGGGGDGMSLPGGSILPSFTSAAVDGSRAHWVAPVSPSTSSSPTLAGGFLGRAQYKCKNQFTLPSPAKSEICDRSSFSDTSSIRATRKFSFATWIPSFTAGVPAFAAPLTQVQSPVVKRAQWEVVIRAAFVAAVIAGAMMGLLIGVVP</sequence>
<dbReference type="AlphaFoldDB" id="A0AAD4G849"/>